<name>A0A0B6ZLN4_9EUPU</name>
<gene>
    <name evidence="1" type="primary">ORF69795</name>
</gene>
<sequence length="107" mass="11560">KFLEQCQLQAHGSIAVIEDDSHMSDKQHEHLKSEDSIVHGLEHGSNSLPETELQQLETDGTVTHLSEIPNGYQVVCTTSDGHVVVTPAPDAISVVEGEPVVSSECMD</sequence>
<feature type="non-terminal residue" evidence="1">
    <location>
        <position position="107"/>
    </location>
</feature>
<dbReference type="EMBL" id="HACG01022452">
    <property type="protein sequence ID" value="CEK69317.1"/>
    <property type="molecule type" value="Transcribed_RNA"/>
</dbReference>
<dbReference type="AlphaFoldDB" id="A0A0B6ZLN4"/>
<protein>
    <submittedName>
        <fullName evidence="1">Uncharacterized protein</fullName>
    </submittedName>
</protein>
<feature type="non-terminal residue" evidence="1">
    <location>
        <position position="1"/>
    </location>
</feature>
<proteinExistence type="predicted"/>
<reference evidence="1" key="1">
    <citation type="submission" date="2014-12" db="EMBL/GenBank/DDBJ databases">
        <title>Insight into the proteome of Arion vulgaris.</title>
        <authorList>
            <person name="Aradska J."/>
            <person name="Bulat T."/>
            <person name="Smidak R."/>
            <person name="Sarate P."/>
            <person name="Gangsoo J."/>
            <person name="Sialana F."/>
            <person name="Bilban M."/>
            <person name="Lubec G."/>
        </authorList>
    </citation>
    <scope>NUCLEOTIDE SEQUENCE</scope>
    <source>
        <tissue evidence="1">Skin</tissue>
    </source>
</reference>
<organism evidence="1">
    <name type="scientific">Arion vulgaris</name>
    <dbReference type="NCBI Taxonomy" id="1028688"/>
    <lineage>
        <taxon>Eukaryota</taxon>
        <taxon>Metazoa</taxon>
        <taxon>Spiralia</taxon>
        <taxon>Lophotrochozoa</taxon>
        <taxon>Mollusca</taxon>
        <taxon>Gastropoda</taxon>
        <taxon>Heterobranchia</taxon>
        <taxon>Euthyneura</taxon>
        <taxon>Panpulmonata</taxon>
        <taxon>Eupulmonata</taxon>
        <taxon>Stylommatophora</taxon>
        <taxon>Helicina</taxon>
        <taxon>Arionoidea</taxon>
        <taxon>Arionidae</taxon>
        <taxon>Arion</taxon>
    </lineage>
</organism>
<evidence type="ECO:0000313" key="1">
    <source>
        <dbReference type="EMBL" id="CEK69317.1"/>
    </source>
</evidence>
<accession>A0A0B6ZLN4</accession>